<dbReference type="Pfam" id="PF20013">
    <property type="entry name" value="GAP1-N2"/>
    <property type="match status" value="1"/>
</dbReference>
<feature type="domain" description="GTPase-associated protein 1 middle" evidence="2">
    <location>
        <begin position="165"/>
        <end position="226"/>
    </location>
</feature>
<evidence type="ECO:0000259" key="1">
    <source>
        <dbReference type="Pfam" id="PF20013"/>
    </source>
</evidence>
<accession>A0AAI8TTP9</accession>
<gene>
    <name evidence="3" type="ORF">hbim_02301</name>
</gene>
<evidence type="ECO:0000313" key="4">
    <source>
        <dbReference type="Proteomes" id="UP001241092"/>
    </source>
</evidence>
<name>A0AAI8TTP9_MYCME</name>
<dbReference type="EMBL" id="AP027452">
    <property type="protein sequence ID" value="BDY28367.1"/>
    <property type="molecule type" value="Genomic_DNA"/>
</dbReference>
<sequence length="826" mass="87539">MTARYGQLAYTSFDAVGSAGGWQVKQTTGAPTPDEIQQLIAGVRTVFRPLEPLPAYPTPEQLEQGPRRLAYGRLEGEAVALWHTVPAGSDSTGRPGNVFAHVVLDRTPFAAPQRRPIEWWRSPQWVRPFGAAAVGRATIADSPPASGDVVTKDSVVAFALDTRTWRLATLFALLDAVAAALDGGPPVVLGVESPDSAAQWIGLVSFLMSAGTAAQLTFSTFDRADQVMLALHGGQLLTAVPLADLDAVPAGVAVISETESVWLGELGAEPHRTAGGHRIDVTPWSAMAQVTLLDPHSARRLLDDIDRISEQVVDRGLHPAWPMAMAVAGRREFADAEEEAHDVIAAHSPPDVPTDSAAAATISAVLSAAVGTSTADAWRAVQELPDGPAAEFADATYLSRAIADDVWLGQIGPIPLGPRLFHGKPIPPQLLSAIGPALETAREHGSERVLRVVELLLRAGITDARLNTALLDDVLPVLDDPDRGARLRQRVDVDGRLALATAALQSGGDVEASAISDGLLDWFADATPMPAAGELAYAQPWDRTWIRAALRGIRAGRGARGDQGAWLWWLRATSSPQLEQTIAGSVWDPADLLLALGGDPVPGTAAVRTLLGAPDSQALGDLANKVIDDNGDSLVVACAAVRAIEPRAWMQQRYVETHQSAYGPLWEQAMLSVEPGVVHRDFEVRVLTFGVLGVIAGQPYPPVCNVLAEDAGVGGDALVRVHQLVDGYEIAPHVVLAISSLNAVAAEDVGQPLTPVDVLVQQLAERVGATLPDDDATVDGIIGLMIQMSGDGSDATQRRYRKMVSRLLARRADTQPSLAARLRGSR</sequence>
<proteinExistence type="predicted"/>
<organism evidence="3 4">
    <name type="scientific">Mycolicibacterium mageritense</name>
    <name type="common">Mycobacterium mageritense</name>
    <dbReference type="NCBI Taxonomy" id="53462"/>
    <lineage>
        <taxon>Bacteria</taxon>
        <taxon>Bacillati</taxon>
        <taxon>Actinomycetota</taxon>
        <taxon>Actinomycetes</taxon>
        <taxon>Mycobacteriales</taxon>
        <taxon>Mycobacteriaceae</taxon>
        <taxon>Mycolicibacterium</taxon>
    </lineage>
</organism>
<feature type="domain" description="GTPase-associated protein 1 N-terminal" evidence="1">
    <location>
        <begin position="6"/>
        <end position="130"/>
    </location>
</feature>
<dbReference type="InterPro" id="IPR045401">
    <property type="entry name" value="GAP1-M"/>
</dbReference>
<dbReference type="Pfam" id="PF20014">
    <property type="entry name" value="GAP1-M"/>
    <property type="match status" value="1"/>
</dbReference>
<dbReference type="Proteomes" id="UP001241092">
    <property type="component" value="Chromosome"/>
</dbReference>
<reference evidence="3" key="1">
    <citation type="submission" date="2023-03" db="EMBL/GenBank/DDBJ databases">
        <title>Draft genome sequence of a Mycolicibacterium mageritense strain H4_3_1 isolated from a hybrid biological-inorganic system reactor.</title>
        <authorList>
            <person name="Feng X."/>
            <person name="Kazama D."/>
            <person name="Sato K."/>
            <person name="Kobayashi H."/>
        </authorList>
    </citation>
    <scope>NUCLEOTIDE SEQUENCE</scope>
    <source>
        <strain evidence="3">H4_3_1</strain>
    </source>
</reference>
<dbReference type="RefSeq" id="WP_286214861.1">
    <property type="nucleotide sequence ID" value="NZ_AP027452.1"/>
</dbReference>
<dbReference type="InterPro" id="IPR045402">
    <property type="entry name" value="GAP1-N2"/>
</dbReference>
<protein>
    <submittedName>
        <fullName evidence="3">Uncharacterized protein</fullName>
    </submittedName>
</protein>
<evidence type="ECO:0000259" key="2">
    <source>
        <dbReference type="Pfam" id="PF20014"/>
    </source>
</evidence>
<evidence type="ECO:0000313" key="3">
    <source>
        <dbReference type="EMBL" id="BDY28367.1"/>
    </source>
</evidence>
<dbReference type="AlphaFoldDB" id="A0AAI8TTP9"/>